<keyword evidence="6 13" id="KW-0472">Membrane</keyword>
<dbReference type="Proteomes" id="UP000694871">
    <property type="component" value="Unplaced"/>
</dbReference>
<keyword evidence="7" id="KW-1015">Disulfide bond</keyword>
<dbReference type="Gene3D" id="1.20.1070.10">
    <property type="entry name" value="Rhodopsin 7-helix transmembrane proteins"/>
    <property type="match status" value="1"/>
</dbReference>
<protein>
    <recommendedName>
        <fullName evidence="12">Probable G-protein coupled receptor 33</fullName>
    </recommendedName>
</protein>
<keyword evidence="3 13" id="KW-0812">Transmembrane</keyword>
<evidence type="ECO:0000256" key="8">
    <source>
        <dbReference type="ARBA" id="ARBA00023170"/>
    </source>
</evidence>
<evidence type="ECO:0000256" key="7">
    <source>
        <dbReference type="ARBA" id="ARBA00023157"/>
    </source>
</evidence>
<evidence type="ECO:0000256" key="3">
    <source>
        <dbReference type="ARBA" id="ARBA00022692"/>
    </source>
</evidence>
<evidence type="ECO:0000313" key="15">
    <source>
        <dbReference type="RefSeq" id="XP_015283322.1"/>
    </source>
</evidence>
<comment type="subcellular location">
    <subcellularLocation>
        <location evidence="1">Cell membrane</location>
        <topology evidence="1">Multi-pass membrane protein</topology>
    </subcellularLocation>
</comment>
<dbReference type="SUPFAM" id="SSF81321">
    <property type="entry name" value="Family A G protein-coupled receptor-like"/>
    <property type="match status" value="1"/>
</dbReference>
<evidence type="ECO:0000313" key="14">
    <source>
        <dbReference type="Proteomes" id="UP000694871"/>
    </source>
</evidence>
<evidence type="ECO:0000256" key="1">
    <source>
        <dbReference type="ARBA" id="ARBA00004651"/>
    </source>
</evidence>
<reference evidence="15" key="1">
    <citation type="submission" date="2025-08" db="UniProtKB">
        <authorList>
            <consortium name="RefSeq"/>
        </authorList>
    </citation>
    <scope>IDENTIFICATION</scope>
</reference>
<keyword evidence="8 15" id="KW-0675">Receptor</keyword>
<dbReference type="InterPro" id="IPR000826">
    <property type="entry name" value="Formyl_rcpt-rel"/>
</dbReference>
<evidence type="ECO:0000256" key="11">
    <source>
        <dbReference type="ARBA" id="ARBA00037161"/>
    </source>
</evidence>
<sequence length="188" mass="22050">MNRMHIPTLDHFFLICHPVWSHHHHTVPWARRLFTGVWPVSVILGAAYLAFRHVHLVFVAVRFLFPFCIITGCYYGMGQEIKKRKLVRTRKPFQIPVAAVMSFFVFWLAYHLKLCYLLHGFNFCFTPILYLLVGEKFQQVSKTSIFALLKRGFMDIPVIPMGNANEECHRTYSRTKLTMTQCNDLPFP</sequence>
<proteinExistence type="predicted"/>
<keyword evidence="4 13" id="KW-1133">Transmembrane helix</keyword>
<organism evidence="14 15">
    <name type="scientific">Gekko japonicus</name>
    <name type="common">Schlegel's Japanese gecko</name>
    <dbReference type="NCBI Taxonomy" id="146911"/>
    <lineage>
        <taxon>Eukaryota</taxon>
        <taxon>Metazoa</taxon>
        <taxon>Chordata</taxon>
        <taxon>Craniata</taxon>
        <taxon>Vertebrata</taxon>
        <taxon>Euteleostomi</taxon>
        <taxon>Lepidosauria</taxon>
        <taxon>Squamata</taxon>
        <taxon>Bifurcata</taxon>
        <taxon>Gekkota</taxon>
        <taxon>Gekkonidae</taxon>
        <taxon>Gekkoninae</taxon>
        <taxon>Gekko</taxon>
    </lineage>
</organism>
<dbReference type="InterPro" id="IPR000276">
    <property type="entry name" value="GPCR_Rhodpsn"/>
</dbReference>
<evidence type="ECO:0000256" key="5">
    <source>
        <dbReference type="ARBA" id="ARBA00023040"/>
    </source>
</evidence>
<feature type="transmembrane region" description="Helical" evidence="13">
    <location>
        <begin position="33"/>
        <end position="51"/>
    </location>
</feature>
<evidence type="ECO:0000256" key="6">
    <source>
        <dbReference type="ARBA" id="ARBA00023136"/>
    </source>
</evidence>
<keyword evidence="10" id="KW-0807">Transducer</keyword>
<comment type="function">
    <text evidence="11">Orphan receptor; could be a chemoattractant receptor.</text>
</comment>
<evidence type="ECO:0000256" key="2">
    <source>
        <dbReference type="ARBA" id="ARBA00022475"/>
    </source>
</evidence>
<accession>A0ABM1LBI5</accession>
<feature type="transmembrane region" description="Helical" evidence="13">
    <location>
        <begin position="57"/>
        <end position="77"/>
    </location>
</feature>
<keyword evidence="5" id="KW-0297">G-protein coupled receptor</keyword>
<evidence type="ECO:0000256" key="9">
    <source>
        <dbReference type="ARBA" id="ARBA00023180"/>
    </source>
</evidence>
<keyword evidence="14" id="KW-1185">Reference proteome</keyword>
<dbReference type="GeneID" id="107124372"/>
<keyword evidence="9" id="KW-0325">Glycoprotein</keyword>
<dbReference type="PANTHER" id="PTHR24225">
    <property type="entry name" value="CHEMOTACTIC RECEPTOR"/>
    <property type="match status" value="1"/>
</dbReference>
<keyword evidence="2" id="KW-1003">Cell membrane</keyword>
<name>A0ABM1LBI5_GEKJA</name>
<evidence type="ECO:0000256" key="10">
    <source>
        <dbReference type="ARBA" id="ARBA00023224"/>
    </source>
</evidence>
<evidence type="ECO:0000256" key="13">
    <source>
        <dbReference type="SAM" id="Phobius"/>
    </source>
</evidence>
<evidence type="ECO:0000256" key="12">
    <source>
        <dbReference type="ARBA" id="ARBA00039587"/>
    </source>
</evidence>
<dbReference type="PANTHER" id="PTHR24225:SF5">
    <property type="entry name" value="G-PROTEIN COUPLED RECEPTOR 33-RELATED"/>
    <property type="match status" value="1"/>
</dbReference>
<gene>
    <name evidence="15" type="primary">LOC107124372</name>
</gene>
<feature type="transmembrane region" description="Helical" evidence="13">
    <location>
        <begin position="93"/>
        <end position="110"/>
    </location>
</feature>
<evidence type="ECO:0000256" key="4">
    <source>
        <dbReference type="ARBA" id="ARBA00022989"/>
    </source>
</evidence>
<feature type="transmembrane region" description="Helical" evidence="13">
    <location>
        <begin position="116"/>
        <end position="133"/>
    </location>
</feature>
<dbReference type="RefSeq" id="XP_015283322.1">
    <property type="nucleotide sequence ID" value="XM_015427836.1"/>
</dbReference>
<dbReference type="PRINTS" id="PR00237">
    <property type="entry name" value="GPCRRHODOPSN"/>
</dbReference>